<dbReference type="AlphaFoldDB" id="A0A5D3KQP4"/>
<dbReference type="EMBL" id="VSSS01000005">
    <property type="protein sequence ID" value="TYL99789.1"/>
    <property type="molecule type" value="Genomic_DNA"/>
</dbReference>
<comment type="caution">
    <text evidence="2">The sequence shown here is derived from an EMBL/GenBank/DDBJ whole genome shotgun (WGS) entry which is preliminary data.</text>
</comment>
<evidence type="ECO:0000256" key="1">
    <source>
        <dbReference type="SAM" id="MobiDB-lite"/>
    </source>
</evidence>
<dbReference type="Proteomes" id="UP000324758">
    <property type="component" value="Unassembled WGS sequence"/>
</dbReference>
<proteinExistence type="predicted"/>
<evidence type="ECO:0000313" key="3">
    <source>
        <dbReference type="Proteomes" id="UP000324758"/>
    </source>
</evidence>
<accession>A0A5D3KQP4</accession>
<sequence>MDAGHIGAKGFAGRATVSEDLAHTTGVICVRRNRVVLAPGVCAPSVAVMRGVQPDMRISHPRGDGGNSASLPGESTT</sequence>
<keyword evidence="3" id="KW-1185">Reference proteome</keyword>
<reference evidence="2 3" key="1">
    <citation type="submission" date="2019-08" db="EMBL/GenBank/DDBJ databases">
        <title>Bradyrhizobium hipponensis sp. nov., a rhizobium isolated from a Lupinus angustifolius root nodule in Tunisia.</title>
        <authorList>
            <person name="Off K."/>
            <person name="Rejili M."/>
            <person name="Mars M."/>
            <person name="Brachmann A."/>
            <person name="Marin M."/>
        </authorList>
    </citation>
    <scope>NUCLEOTIDE SEQUENCE [LARGE SCALE GENOMIC DNA]</scope>
    <source>
        <strain evidence="2 3">CTAW71</strain>
    </source>
</reference>
<feature type="compositionally biased region" description="Polar residues" evidence="1">
    <location>
        <begin position="67"/>
        <end position="77"/>
    </location>
</feature>
<protein>
    <submittedName>
        <fullName evidence="2">Uncharacterized protein</fullName>
    </submittedName>
</protein>
<organism evidence="2 3">
    <name type="scientific">Bradyrhizobium rifense</name>
    <dbReference type="NCBI Taxonomy" id="515499"/>
    <lineage>
        <taxon>Bacteria</taxon>
        <taxon>Pseudomonadati</taxon>
        <taxon>Pseudomonadota</taxon>
        <taxon>Alphaproteobacteria</taxon>
        <taxon>Hyphomicrobiales</taxon>
        <taxon>Nitrobacteraceae</taxon>
        <taxon>Bradyrhizobium</taxon>
    </lineage>
</organism>
<feature type="region of interest" description="Disordered" evidence="1">
    <location>
        <begin position="55"/>
        <end position="77"/>
    </location>
</feature>
<name>A0A5D3KQP4_9BRAD</name>
<dbReference type="OrthoDB" id="8254964at2"/>
<evidence type="ECO:0000313" key="2">
    <source>
        <dbReference type="EMBL" id="TYL99789.1"/>
    </source>
</evidence>
<gene>
    <name evidence="2" type="ORF">FXB40_01645</name>
</gene>